<comment type="caution">
    <text evidence="1">The sequence shown here is derived from an EMBL/GenBank/DDBJ whole genome shotgun (WGS) entry which is preliminary data.</text>
</comment>
<evidence type="ECO:0000313" key="1">
    <source>
        <dbReference type="EMBL" id="GBN82351.1"/>
    </source>
</evidence>
<keyword evidence="2" id="KW-1185">Reference proteome</keyword>
<evidence type="ECO:0000313" key="2">
    <source>
        <dbReference type="Proteomes" id="UP000499080"/>
    </source>
</evidence>
<dbReference type="EMBL" id="BGPR01019583">
    <property type="protein sequence ID" value="GBN82351.1"/>
    <property type="molecule type" value="Genomic_DNA"/>
</dbReference>
<reference evidence="1 2" key="1">
    <citation type="journal article" date="2019" name="Sci. Rep.">
        <title>Orb-weaving spider Araneus ventricosus genome elucidates the spidroin gene catalogue.</title>
        <authorList>
            <person name="Kono N."/>
            <person name="Nakamura H."/>
            <person name="Ohtoshi R."/>
            <person name="Moran D.A.P."/>
            <person name="Shinohara A."/>
            <person name="Yoshida Y."/>
            <person name="Fujiwara M."/>
            <person name="Mori M."/>
            <person name="Tomita M."/>
            <person name="Arakawa K."/>
        </authorList>
    </citation>
    <scope>NUCLEOTIDE SEQUENCE [LARGE SCALE GENOMIC DNA]</scope>
</reference>
<gene>
    <name evidence="1" type="ORF">AVEN_116517_1</name>
</gene>
<proteinExistence type="predicted"/>
<dbReference type="OrthoDB" id="6537796at2759"/>
<dbReference type="PANTHER" id="PTHR45823">
    <property type="entry name" value="T-SNARE COILED-COIL HOMOLOGY DOMAIN-CONTAINING PROTEIN"/>
    <property type="match status" value="1"/>
</dbReference>
<dbReference type="Proteomes" id="UP000499080">
    <property type="component" value="Unassembled WGS sequence"/>
</dbReference>
<name>A0A4Y2S2X9_ARAVE</name>
<protein>
    <submittedName>
        <fullName evidence="1">Uncharacterized protein</fullName>
    </submittedName>
</protein>
<dbReference type="PANTHER" id="PTHR45823:SF1">
    <property type="entry name" value="T-SNARE COILED-COIL HOMOLOGY DOMAIN-CONTAINING PROTEIN"/>
    <property type="match status" value="1"/>
</dbReference>
<dbReference type="AlphaFoldDB" id="A0A4Y2S2X9"/>
<organism evidence="1 2">
    <name type="scientific">Araneus ventricosus</name>
    <name type="common">Orbweaver spider</name>
    <name type="synonym">Epeira ventricosa</name>
    <dbReference type="NCBI Taxonomy" id="182803"/>
    <lineage>
        <taxon>Eukaryota</taxon>
        <taxon>Metazoa</taxon>
        <taxon>Ecdysozoa</taxon>
        <taxon>Arthropoda</taxon>
        <taxon>Chelicerata</taxon>
        <taxon>Arachnida</taxon>
        <taxon>Araneae</taxon>
        <taxon>Araneomorphae</taxon>
        <taxon>Entelegynae</taxon>
        <taxon>Araneoidea</taxon>
        <taxon>Araneidae</taxon>
        <taxon>Araneus</taxon>
    </lineage>
</organism>
<sequence length="83" mass="9134">MYSRPTVKILTFDGLTPWTVVKTQFDVVSSTNGWADFVKASKLVASFRGSAADVLQEIPADQLTDITTNEEALESRFGGRHLT</sequence>
<accession>A0A4Y2S2X9</accession>